<gene>
    <name evidence="9" type="primary">FNIP1</name>
    <name evidence="9" type="ORF">DFQ27_005209</name>
</gene>
<dbReference type="InterPro" id="IPR026156">
    <property type="entry name" value="FNIP_fam"/>
</dbReference>
<evidence type="ECO:0000256" key="1">
    <source>
        <dbReference type="ARBA" id="ARBA00004496"/>
    </source>
</evidence>
<dbReference type="PRINTS" id="PR02073">
    <property type="entry name" value="FOLLICULNIP1"/>
</dbReference>
<feature type="compositionally biased region" description="Polar residues" evidence="7">
    <location>
        <begin position="586"/>
        <end position="605"/>
    </location>
</feature>
<keyword evidence="6" id="KW-0458">Lysosome</keyword>
<dbReference type="InterPro" id="IPR037545">
    <property type="entry name" value="DENN_FNIP1/2"/>
</dbReference>
<dbReference type="Pfam" id="PF14637">
    <property type="entry name" value="FNIP_M"/>
    <property type="match status" value="2"/>
</dbReference>
<feature type="region of interest" description="Disordered" evidence="7">
    <location>
        <begin position="459"/>
        <end position="543"/>
    </location>
</feature>
<keyword evidence="10" id="KW-1185">Reference proteome</keyword>
<dbReference type="PANTHER" id="PTHR21634">
    <property type="entry name" value="RE13835P"/>
    <property type="match status" value="1"/>
</dbReference>
<sequence>MLKFFSLGGQGPKEAEEKHTRSLLEQECWNPPPFGTQSIRVLVCQNSENNPMEMVLFDSHQIIGPDLGGTNEPSSVSSTASSFYSNPSPAKSSFRSSSVSSLLGSFLGDRSTASNTASSASSTTMPARRHTRVVPPIFSKLMFGVTPLAYKGPTTKIHLLQDPSQVMLTKTFTIHPNDVVAFSNTAPTRRGSFSSSTSTSTANGDLSGMSTISGIGDFRSMSRSARPIPTFIPEQGPLLAHDGRGASPPSFSSSMPSSFIMRSSRSSRPSFSSRRQRRASQTSMENGPALTQAARSKSYSIAVIIDVKDNMRLREFIFSHFALIEARLHHLQALCMEVLLPICRHALYSSKGSHRVIPNFSKAEFQRDNRIFEATARFQQSLYELYSAPRIQNNAQGSYDPLWAQLSDLYGNIGTVSSASRTIVVGTQASFVRRLLYILSYFIRCNEVFQRIIELDDDPESLLKPRPPRASMELREEEETGSPASLMRSISIPKRPSRIETMPIRGSVSSSRMTNLDVPTTPIQPQHPRGSYLDRSSGFGASGTAATAASTATATTTTQATVVAGGAVNRRPLIDTQRPRIDTRDGLSTSSTPQHSGPTTPTTIGSRGESDRISTGEDSTGGGHAGVGGSGGAIRPLLAVDTRYGRSQSTETLDSQFSGRRSAGGHVSGAGAPGSTDGDSQDSTLQVPMPSVTVVQTFPPFPTIPAAAINGDESAKRANGNDDGTLVPTATQPSSQQGSSALLSSSQPQQQQPLPPLPQQQPSQHQAQSSTSSQTQQQLQQLAGAVSATPASLPADTLFCKSYGRSLMAPYCDHYLPDFALMGVPRCDFLDPMEADMKDMMRHFEIQERITSTVCIVADANTWKCNVFSAKSEFDRPEVVSMQNSSTSAFVDATLQRMVELFNNGLPADSCLTYLEDRLGQLYQHSKMLMEMTSHKETAESLFSNLDSVASTLGVHRSDLSLLASVCATYDDSILAFFPDVI</sequence>
<organism evidence="9 10">
    <name type="scientific">Actinomortierella ambigua</name>
    <dbReference type="NCBI Taxonomy" id="1343610"/>
    <lineage>
        <taxon>Eukaryota</taxon>
        <taxon>Fungi</taxon>
        <taxon>Fungi incertae sedis</taxon>
        <taxon>Mucoromycota</taxon>
        <taxon>Mortierellomycotina</taxon>
        <taxon>Mortierellomycetes</taxon>
        <taxon>Mortierellales</taxon>
        <taxon>Mortierellaceae</taxon>
        <taxon>Actinomortierella</taxon>
    </lineage>
</organism>
<feature type="compositionally biased region" description="Low complexity" evidence="7">
    <location>
        <begin position="732"/>
        <end position="752"/>
    </location>
</feature>
<dbReference type="AlphaFoldDB" id="A0A9P6PZE4"/>
<dbReference type="Proteomes" id="UP000807716">
    <property type="component" value="Unassembled WGS sequence"/>
</dbReference>
<feature type="compositionally biased region" description="Polar residues" evidence="7">
    <location>
        <begin position="645"/>
        <end position="659"/>
    </location>
</feature>
<dbReference type="InterPro" id="IPR028086">
    <property type="entry name" value="FNIP_C_dom"/>
</dbReference>
<evidence type="ECO:0000256" key="6">
    <source>
        <dbReference type="ARBA" id="ARBA00023228"/>
    </source>
</evidence>
<reference evidence="9" key="1">
    <citation type="journal article" date="2020" name="Fungal Divers.">
        <title>Resolving the Mortierellaceae phylogeny through synthesis of multi-gene phylogenetics and phylogenomics.</title>
        <authorList>
            <person name="Vandepol N."/>
            <person name="Liber J."/>
            <person name="Desiro A."/>
            <person name="Na H."/>
            <person name="Kennedy M."/>
            <person name="Barry K."/>
            <person name="Grigoriev I.V."/>
            <person name="Miller A.N."/>
            <person name="O'Donnell K."/>
            <person name="Stajich J.E."/>
            <person name="Bonito G."/>
        </authorList>
    </citation>
    <scope>NUCLEOTIDE SEQUENCE</scope>
    <source>
        <strain evidence="9">BC1065</strain>
    </source>
</reference>
<feature type="compositionally biased region" description="Low complexity" evidence="7">
    <location>
        <begin position="192"/>
        <end position="201"/>
    </location>
</feature>
<evidence type="ECO:0000313" key="10">
    <source>
        <dbReference type="Proteomes" id="UP000807716"/>
    </source>
</evidence>
<feature type="domain" description="UDENN FNIP1/2-type" evidence="8">
    <location>
        <begin position="34"/>
        <end position="970"/>
    </location>
</feature>
<comment type="subcellular location">
    <subcellularLocation>
        <location evidence="1">Cytoplasm</location>
    </subcellularLocation>
    <subcellularLocation>
        <location evidence="2">Lysosome membrane</location>
    </subcellularLocation>
</comment>
<evidence type="ECO:0000256" key="5">
    <source>
        <dbReference type="ARBA" id="ARBA00023136"/>
    </source>
</evidence>
<dbReference type="PANTHER" id="PTHR21634:SF9">
    <property type="entry name" value="RE13835P"/>
    <property type="match status" value="1"/>
</dbReference>
<feature type="compositionally biased region" description="Low complexity" evidence="7">
    <location>
        <begin position="247"/>
        <end position="284"/>
    </location>
</feature>
<protein>
    <submittedName>
        <fullName evidence="9">Folliculin-interacting protein 1</fullName>
    </submittedName>
</protein>
<dbReference type="GO" id="GO:0042030">
    <property type="term" value="F:ATPase inhibitor activity"/>
    <property type="evidence" value="ECO:0007669"/>
    <property type="project" value="TreeGrafter"/>
</dbReference>
<feature type="region of interest" description="Disordered" evidence="7">
    <location>
        <begin position="185"/>
        <end position="209"/>
    </location>
</feature>
<accession>A0A9P6PZE4</accession>
<evidence type="ECO:0000256" key="2">
    <source>
        <dbReference type="ARBA" id="ARBA00004656"/>
    </source>
</evidence>
<dbReference type="OrthoDB" id="10051712at2759"/>
<dbReference type="GO" id="GO:0005737">
    <property type="term" value="C:cytoplasm"/>
    <property type="evidence" value="ECO:0007669"/>
    <property type="project" value="UniProtKB-SubCell"/>
</dbReference>
<dbReference type="Pfam" id="PF14636">
    <property type="entry name" value="FNIP_N"/>
    <property type="match status" value="1"/>
</dbReference>
<dbReference type="EMBL" id="JAAAJB010000368">
    <property type="protein sequence ID" value="KAG0257303.1"/>
    <property type="molecule type" value="Genomic_DNA"/>
</dbReference>
<comment type="caution">
    <text evidence="9">The sequence shown here is derived from an EMBL/GenBank/DDBJ whole genome shotgun (WGS) entry which is preliminary data.</text>
</comment>
<keyword evidence="4" id="KW-0963">Cytoplasm</keyword>
<dbReference type="InterPro" id="IPR028085">
    <property type="entry name" value="FNIP_mid_dom"/>
</dbReference>
<feature type="region of interest" description="Disordered" evidence="7">
    <location>
        <begin position="568"/>
        <end position="685"/>
    </location>
</feature>
<proteinExistence type="inferred from homology"/>
<evidence type="ECO:0000256" key="7">
    <source>
        <dbReference type="SAM" id="MobiDB-lite"/>
    </source>
</evidence>
<feature type="region of interest" description="Disordered" evidence="7">
    <location>
        <begin position="713"/>
        <end position="783"/>
    </location>
</feature>
<feature type="compositionally biased region" description="Low complexity" evidence="7">
    <location>
        <begin position="760"/>
        <end position="782"/>
    </location>
</feature>
<dbReference type="InterPro" id="IPR028084">
    <property type="entry name" value="FNIP_N_dom"/>
</dbReference>
<feature type="compositionally biased region" description="Gly residues" evidence="7">
    <location>
        <begin position="619"/>
        <end position="632"/>
    </location>
</feature>
<dbReference type="Pfam" id="PF14638">
    <property type="entry name" value="FNIP_C"/>
    <property type="match status" value="1"/>
</dbReference>
<dbReference type="GO" id="GO:0051087">
    <property type="term" value="F:protein-folding chaperone binding"/>
    <property type="evidence" value="ECO:0007669"/>
    <property type="project" value="TreeGrafter"/>
</dbReference>
<evidence type="ECO:0000313" key="9">
    <source>
        <dbReference type="EMBL" id="KAG0257303.1"/>
    </source>
</evidence>
<dbReference type="PROSITE" id="PS51836">
    <property type="entry name" value="DENN_FNIP12"/>
    <property type="match status" value="1"/>
</dbReference>
<evidence type="ECO:0000256" key="3">
    <source>
        <dbReference type="ARBA" id="ARBA00007541"/>
    </source>
</evidence>
<evidence type="ECO:0000259" key="8">
    <source>
        <dbReference type="PROSITE" id="PS51836"/>
    </source>
</evidence>
<feature type="region of interest" description="Disordered" evidence="7">
    <location>
        <begin position="227"/>
        <end position="291"/>
    </location>
</feature>
<feature type="compositionally biased region" description="Polar residues" evidence="7">
    <location>
        <begin position="507"/>
        <end position="524"/>
    </location>
</feature>
<comment type="similarity">
    <text evidence="3">Belongs to the FNIP family.</text>
</comment>
<evidence type="ECO:0000256" key="4">
    <source>
        <dbReference type="ARBA" id="ARBA00022490"/>
    </source>
</evidence>
<name>A0A9P6PZE4_9FUNG</name>
<keyword evidence="5" id="KW-0472">Membrane</keyword>